<dbReference type="AlphaFoldDB" id="A0A9Q9B042"/>
<reference evidence="2" key="1">
    <citation type="submission" date="2022-06" db="EMBL/GenBank/DDBJ databases">
        <title>Complete genome sequences of two strains of the flax pathogen Septoria linicola.</title>
        <authorList>
            <person name="Lapalu N."/>
            <person name="Simon A."/>
            <person name="Demenou B."/>
            <person name="Paumier D."/>
            <person name="Guillot M.-P."/>
            <person name="Gout L."/>
            <person name="Valade R."/>
        </authorList>
    </citation>
    <scope>NUCLEOTIDE SEQUENCE</scope>
    <source>
        <strain evidence="2">SE15195</strain>
    </source>
</reference>
<feature type="compositionally biased region" description="Polar residues" evidence="1">
    <location>
        <begin position="63"/>
        <end position="81"/>
    </location>
</feature>
<protein>
    <submittedName>
        <fullName evidence="2">Uncharacterized protein</fullName>
    </submittedName>
</protein>
<keyword evidence="3" id="KW-1185">Reference proteome</keyword>
<organism evidence="2 3">
    <name type="scientific">Septoria linicola</name>
    <dbReference type="NCBI Taxonomy" id="215465"/>
    <lineage>
        <taxon>Eukaryota</taxon>
        <taxon>Fungi</taxon>
        <taxon>Dikarya</taxon>
        <taxon>Ascomycota</taxon>
        <taxon>Pezizomycotina</taxon>
        <taxon>Dothideomycetes</taxon>
        <taxon>Dothideomycetidae</taxon>
        <taxon>Mycosphaerellales</taxon>
        <taxon>Mycosphaerellaceae</taxon>
        <taxon>Septoria</taxon>
    </lineage>
</organism>
<evidence type="ECO:0000313" key="3">
    <source>
        <dbReference type="Proteomes" id="UP001056384"/>
    </source>
</evidence>
<evidence type="ECO:0000313" key="2">
    <source>
        <dbReference type="EMBL" id="USW53846.1"/>
    </source>
</evidence>
<feature type="region of interest" description="Disordered" evidence="1">
    <location>
        <begin position="1"/>
        <end position="151"/>
    </location>
</feature>
<dbReference type="Proteomes" id="UP001056384">
    <property type="component" value="Chromosome 5"/>
</dbReference>
<proteinExistence type="predicted"/>
<gene>
    <name evidence="2" type="ORF">Slin15195_G071650</name>
</gene>
<feature type="compositionally biased region" description="Basic and acidic residues" evidence="1">
    <location>
        <begin position="16"/>
        <end position="27"/>
    </location>
</feature>
<feature type="compositionally biased region" description="Acidic residues" evidence="1">
    <location>
        <begin position="121"/>
        <end position="138"/>
    </location>
</feature>
<evidence type="ECO:0000256" key="1">
    <source>
        <dbReference type="SAM" id="MobiDB-lite"/>
    </source>
</evidence>
<sequence>MPPPVTPSPHRFLYGRKQEKSTHDGKKTSTPKFSRGDGFDGPAPKSTHKPAYTAKPALISSGDGFTQSTPKPQTGTRQFAQTPRFGTARSEASSLRTTQPESPAGSSLVHALRPHVRSTEEVEEPPSQETNDEDDEMLEVQPEQVLPKTESAEWDRAWIQDLPHSPKRRKMDNVAMAFETTVGSPARHAMFKHPTTPASALRSGPQQFTRASSVVSSAADEGSSIRRPAFLRSSVAPAEQNEPLPDAFSPHRRGEKFVPGGMAATLQQWVVETGQAAAHSRRGQGYLNGETYLHRVRVESRSGRSPMLVQGRLQDDAQVWLMLVSDCMRRSSCDVSPGSIVGVRAPCWEIDVDGKNWIVGIDWKVVT</sequence>
<accession>A0A9Q9B042</accession>
<name>A0A9Q9B042_9PEZI</name>
<dbReference type="EMBL" id="CP099422">
    <property type="protein sequence ID" value="USW53846.1"/>
    <property type="molecule type" value="Genomic_DNA"/>
</dbReference>
<feature type="compositionally biased region" description="Polar residues" evidence="1">
    <location>
        <begin position="90"/>
        <end position="105"/>
    </location>
</feature>
<dbReference type="OrthoDB" id="5389296at2759"/>